<dbReference type="RefSeq" id="XP_068346110.1">
    <property type="nucleotide sequence ID" value="XM_068496470.1"/>
</dbReference>
<dbReference type="PANTHER" id="PTHR11732">
    <property type="entry name" value="ALDO/KETO REDUCTASE"/>
    <property type="match status" value="1"/>
</dbReference>
<feature type="binding site" evidence="2">
    <location>
        <position position="104"/>
    </location>
    <ligand>
        <name>substrate</name>
    </ligand>
</feature>
<name>A0A1J4J6A1_9EUKA</name>
<keyword evidence="6" id="KW-1185">Reference proteome</keyword>
<feature type="domain" description="NADP-dependent oxidoreductase" evidence="4">
    <location>
        <begin position="14"/>
        <end position="285"/>
    </location>
</feature>
<dbReference type="GO" id="GO:0016491">
    <property type="term" value="F:oxidoreductase activity"/>
    <property type="evidence" value="ECO:0007669"/>
    <property type="project" value="InterPro"/>
</dbReference>
<evidence type="ECO:0000256" key="1">
    <source>
        <dbReference type="PIRSR" id="PIRSR000097-1"/>
    </source>
</evidence>
<sequence length="308" mass="35464">MDTFPRNGLGTLNMPNNESGTEAVRCAIEDAGYRMIDCAVHYNNHEAVGRAFHDVLTRGVVKREELWITTKLPNYRHKPEEVEAECRQNLKDLQLDYLDLYLVHWPISYDEPTSKQIATFPLNDYGAIAQTHVPFIDTWNEMEKLVEKGLVKHIGVCNMTIEMLERIRYEPRVKIQPYVNQVECHLYMQQGPLVDYCTKRKMHITGFFLFGGDGHIPGPRLLEDPVLQEVAKEVGRPAGSVAIKFVLNLSPIMTVIVKSSSLAHQKSNLNTNFELTEDQMNRLRSRQRFRYANEVEAIYKSNIFSDAY</sequence>
<dbReference type="VEuPathDB" id="TrichDB:TRFO_12162"/>
<feature type="active site" description="Proton donor" evidence="1">
    <location>
        <position position="42"/>
    </location>
</feature>
<protein>
    <submittedName>
        <fullName evidence="5">1,5-anhydro-D-fructose reductase</fullName>
    </submittedName>
</protein>
<evidence type="ECO:0000256" key="3">
    <source>
        <dbReference type="PIRSR" id="PIRSR000097-3"/>
    </source>
</evidence>
<gene>
    <name evidence="5" type="ORF">TRFO_12162</name>
</gene>
<evidence type="ECO:0000256" key="2">
    <source>
        <dbReference type="PIRSR" id="PIRSR000097-2"/>
    </source>
</evidence>
<dbReference type="InterPro" id="IPR023210">
    <property type="entry name" value="NADP_OxRdtase_dom"/>
</dbReference>
<dbReference type="InterPro" id="IPR020471">
    <property type="entry name" value="AKR"/>
</dbReference>
<dbReference type="CDD" id="cd19071">
    <property type="entry name" value="AKR_AKR1-5-like"/>
    <property type="match status" value="1"/>
</dbReference>
<dbReference type="Proteomes" id="UP000179807">
    <property type="component" value="Unassembled WGS sequence"/>
</dbReference>
<reference evidence="5" key="1">
    <citation type="submission" date="2016-10" db="EMBL/GenBank/DDBJ databases">
        <authorList>
            <person name="Benchimol M."/>
            <person name="Almeida L.G."/>
            <person name="Vasconcelos A.T."/>
            <person name="Perreira-Neves A."/>
            <person name="Rosa I.A."/>
            <person name="Tasca T."/>
            <person name="Bogo M.R."/>
            <person name="de Souza W."/>
        </authorList>
    </citation>
    <scope>NUCLEOTIDE SEQUENCE [LARGE SCALE GENOMIC DNA]</scope>
    <source>
        <strain evidence="5">K</strain>
    </source>
</reference>
<proteinExistence type="predicted"/>
<feature type="site" description="Lowers pKa of active site Tyr" evidence="3">
    <location>
        <position position="71"/>
    </location>
</feature>
<accession>A0A1J4J6A1</accession>
<organism evidence="5 6">
    <name type="scientific">Tritrichomonas foetus</name>
    <dbReference type="NCBI Taxonomy" id="1144522"/>
    <lineage>
        <taxon>Eukaryota</taxon>
        <taxon>Metamonada</taxon>
        <taxon>Parabasalia</taxon>
        <taxon>Tritrichomonadida</taxon>
        <taxon>Tritrichomonadidae</taxon>
        <taxon>Tritrichomonas</taxon>
    </lineage>
</organism>
<comment type="caution">
    <text evidence="5">The sequence shown here is derived from an EMBL/GenBank/DDBJ whole genome shotgun (WGS) entry which is preliminary data.</text>
</comment>
<dbReference type="GeneID" id="94831174"/>
<dbReference type="EMBL" id="MLAK01001448">
    <property type="protein sequence ID" value="OHS92973.1"/>
    <property type="molecule type" value="Genomic_DNA"/>
</dbReference>
<dbReference type="PRINTS" id="PR00069">
    <property type="entry name" value="ALDKETRDTASE"/>
</dbReference>
<evidence type="ECO:0000313" key="5">
    <source>
        <dbReference type="EMBL" id="OHS92973.1"/>
    </source>
</evidence>
<evidence type="ECO:0000259" key="4">
    <source>
        <dbReference type="Pfam" id="PF00248"/>
    </source>
</evidence>
<evidence type="ECO:0000313" key="6">
    <source>
        <dbReference type="Proteomes" id="UP000179807"/>
    </source>
</evidence>
<dbReference type="PIRSF" id="PIRSF000097">
    <property type="entry name" value="AKR"/>
    <property type="match status" value="1"/>
</dbReference>
<dbReference type="Pfam" id="PF00248">
    <property type="entry name" value="Aldo_ket_red"/>
    <property type="match status" value="1"/>
</dbReference>
<dbReference type="InterPro" id="IPR036812">
    <property type="entry name" value="NAD(P)_OxRdtase_dom_sf"/>
</dbReference>
<dbReference type="OrthoDB" id="416253at2759"/>
<dbReference type="SUPFAM" id="SSF51430">
    <property type="entry name" value="NAD(P)-linked oxidoreductase"/>
    <property type="match status" value="1"/>
</dbReference>
<dbReference type="AlphaFoldDB" id="A0A1J4J6A1"/>
<dbReference type="Gene3D" id="3.20.20.100">
    <property type="entry name" value="NADP-dependent oxidoreductase domain"/>
    <property type="match status" value="1"/>
</dbReference>